<dbReference type="InterPro" id="IPR052909">
    <property type="entry name" value="Transposase_6_like"/>
</dbReference>
<dbReference type="EMBL" id="JAVDQG010000013">
    <property type="protein sequence ID" value="MDR6227635.1"/>
    <property type="molecule type" value="Genomic_DNA"/>
</dbReference>
<sequence length="113" mass="13325">MSTRHDLTPEQWDRIKPLLPPRKQGRGRPRADDRKTINGILYVLKTGCTWSDMPSHYGSPVTCWRRLNQWSEDGTWEQIWQALLQQMDEQQKLDWTKAFLDGSFVPAKKGERK</sequence>
<keyword evidence="4" id="KW-1185">Reference proteome</keyword>
<accession>A0ABU1IV69</accession>
<name>A0ABU1IV69_9BACL</name>
<comment type="caution">
    <text evidence="3">The sequence shown here is derived from an EMBL/GenBank/DDBJ whole genome shotgun (WGS) entry which is preliminary data.</text>
</comment>
<evidence type="ECO:0000313" key="4">
    <source>
        <dbReference type="Proteomes" id="UP001185012"/>
    </source>
</evidence>
<feature type="region of interest" description="Disordered" evidence="1">
    <location>
        <begin position="1"/>
        <end position="33"/>
    </location>
</feature>
<feature type="domain" description="Insertion element IS402-like" evidence="2">
    <location>
        <begin position="7"/>
        <end position="80"/>
    </location>
</feature>
<organism evidence="3 4">
    <name type="scientific">Desmospora profundinema</name>
    <dbReference type="NCBI Taxonomy" id="1571184"/>
    <lineage>
        <taxon>Bacteria</taxon>
        <taxon>Bacillati</taxon>
        <taxon>Bacillota</taxon>
        <taxon>Bacilli</taxon>
        <taxon>Bacillales</taxon>
        <taxon>Thermoactinomycetaceae</taxon>
        <taxon>Desmospora</taxon>
    </lineage>
</organism>
<evidence type="ECO:0000313" key="3">
    <source>
        <dbReference type="EMBL" id="MDR6227635.1"/>
    </source>
</evidence>
<evidence type="ECO:0000259" key="2">
    <source>
        <dbReference type="Pfam" id="PF13340"/>
    </source>
</evidence>
<gene>
    <name evidence="3" type="ORF">JOE21_003679</name>
</gene>
<reference evidence="3 4" key="1">
    <citation type="submission" date="2023-07" db="EMBL/GenBank/DDBJ databases">
        <title>Genomic Encyclopedia of Type Strains, Phase IV (KMG-IV): sequencing the most valuable type-strain genomes for metagenomic binning, comparative biology and taxonomic classification.</title>
        <authorList>
            <person name="Goeker M."/>
        </authorList>
    </citation>
    <scope>NUCLEOTIDE SEQUENCE [LARGE SCALE GENOMIC DNA]</scope>
    <source>
        <strain evidence="3 4">DSM 45903</strain>
    </source>
</reference>
<dbReference type="PANTHER" id="PTHR46637">
    <property type="entry name" value="TIS1421-TRANSPOSASE PROTEIN A"/>
    <property type="match status" value="1"/>
</dbReference>
<proteinExistence type="predicted"/>
<dbReference type="Proteomes" id="UP001185012">
    <property type="component" value="Unassembled WGS sequence"/>
</dbReference>
<evidence type="ECO:0000256" key="1">
    <source>
        <dbReference type="SAM" id="MobiDB-lite"/>
    </source>
</evidence>
<dbReference type="PANTHER" id="PTHR46637:SF1">
    <property type="entry name" value="BLL5188 PROTEIN"/>
    <property type="match status" value="1"/>
</dbReference>
<dbReference type="Pfam" id="PF13340">
    <property type="entry name" value="DUF4096"/>
    <property type="match status" value="1"/>
</dbReference>
<protein>
    <submittedName>
        <fullName evidence="3">Transposase</fullName>
    </submittedName>
</protein>
<dbReference type="InterPro" id="IPR025161">
    <property type="entry name" value="IS402-like_dom"/>
</dbReference>
<dbReference type="NCBIfam" id="NF033580">
    <property type="entry name" value="transpos_IS5_3"/>
    <property type="match status" value="1"/>
</dbReference>
<dbReference type="RefSeq" id="WP_309868800.1">
    <property type="nucleotide sequence ID" value="NZ_JAVDQG010000013.1"/>
</dbReference>
<feature type="compositionally biased region" description="Basic and acidic residues" evidence="1">
    <location>
        <begin position="1"/>
        <end position="16"/>
    </location>
</feature>